<evidence type="ECO:0008006" key="3">
    <source>
        <dbReference type="Google" id="ProtNLM"/>
    </source>
</evidence>
<dbReference type="GO" id="GO:0015774">
    <property type="term" value="P:polysaccharide transport"/>
    <property type="evidence" value="ECO:0007669"/>
    <property type="project" value="InterPro"/>
</dbReference>
<dbReference type="RefSeq" id="WP_021813532.1">
    <property type="nucleotide sequence ID" value="NZ_AUSW01000015.1"/>
</dbReference>
<reference evidence="1 2" key="1">
    <citation type="journal article" date="2013" name="Genome Announc.">
        <title>Draft Genome Sequence of Psychrobacter aquaticus Strain CMS 56T, Isolated from a Cyanobacterial Mat Sample Collected from Water Bodies in the McMurdo Dry Valley Region of Antarctica.</title>
        <authorList>
            <person name="Reddy G.S."/>
            <person name="Ara S."/>
            <person name="Singh A."/>
            <person name="Kumar Pinnaka A."/>
            <person name="Shivaji S."/>
        </authorList>
    </citation>
    <scope>NUCLEOTIDE SEQUENCE [LARGE SCALE GENOMIC DNA]</scope>
    <source>
        <strain evidence="1 2">CMS 56</strain>
    </source>
</reference>
<name>U4T7U4_9GAMM</name>
<dbReference type="Gene3D" id="3.40.50.12580">
    <property type="match status" value="1"/>
</dbReference>
<protein>
    <recommendedName>
        <fullName evidence="3">Capsule polysaccharide biosynthesis protein</fullName>
    </recommendedName>
</protein>
<dbReference type="OrthoDB" id="5448633at2"/>
<dbReference type="eggNOG" id="COG3562">
    <property type="taxonomic scope" value="Bacteria"/>
</dbReference>
<dbReference type="GO" id="GO:0000271">
    <property type="term" value="P:polysaccharide biosynthetic process"/>
    <property type="evidence" value="ECO:0007669"/>
    <property type="project" value="InterPro"/>
</dbReference>
<dbReference type="Proteomes" id="UP000016761">
    <property type="component" value="Unassembled WGS sequence"/>
</dbReference>
<dbReference type="EMBL" id="AUSW01000015">
    <property type="protein sequence ID" value="ERL56201.1"/>
    <property type="molecule type" value="Genomic_DNA"/>
</dbReference>
<dbReference type="STRING" id="1354303.M917_0879"/>
<organism evidence="1 2">
    <name type="scientific">Psychrobacter aquaticus CMS 56</name>
    <dbReference type="NCBI Taxonomy" id="1354303"/>
    <lineage>
        <taxon>Bacteria</taxon>
        <taxon>Pseudomonadati</taxon>
        <taxon>Pseudomonadota</taxon>
        <taxon>Gammaproteobacteria</taxon>
        <taxon>Moraxellales</taxon>
        <taxon>Moraxellaceae</taxon>
        <taxon>Psychrobacter</taxon>
    </lineage>
</organism>
<evidence type="ECO:0000313" key="2">
    <source>
        <dbReference type="Proteomes" id="UP000016761"/>
    </source>
</evidence>
<gene>
    <name evidence="1" type="ORF">M917_0879</name>
</gene>
<dbReference type="InterPro" id="IPR007833">
    <property type="entry name" value="Capsule_polysaccharide_synth"/>
</dbReference>
<keyword evidence="2" id="KW-1185">Reference proteome</keyword>
<dbReference type="AlphaFoldDB" id="U4T7U4"/>
<dbReference type="SUPFAM" id="SSF53756">
    <property type="entry name" value="UDP-Glycosyltransferase/glycogen phosphorylase"/>
    <property type="match status" value="1"/>
</dbReference>
<comment type="caution">
    <text evidence="1">The sequence shown here is derived from an EMBL/GenBank/DDBJ whole genome shotgun (WGS) entry which is preliminary data.</text>
</comment>
<sequence>MNAIYLCAIAQPWISVIKQLDCQFNIKPSYIVHWKNDKKQFIKANLKSCHLQQIDDAWKGLGFPAAADRYIFDEQELKEISSYELVALKMMDRLDPDGESFPFNTRLYFFRDLLGYWFNIVEQRNIDIVISPSVPHRVFDYALYVVCKMKSIKFLMFQLTPFGSNSILINDIEKMPLPSDDGIEYLLPSKEVQEKITKVYEDYNKAVPDYMVKHEANAKKDYAKLSLSYSKKLSQSYKLLTSSPNTYWVESGFLPNETQYSWFKFYAMQLKRKNMVETIKKDYSDIVIQELPNSFVLVALHYQPEETSCPTGGTYSDQILMIQLLNQQLPENTTILVKEHKSQFYSHQESASGRNSLFYRRISQISDRIKFVSESHDPFELIDQAQAVVTISGTIGWESAIRGTPVLVFGRAWYEGMPRVFKVKTKSDILEAWRQLSEQKDKDCQSEMMRFHAKLEKKFVRAKHYKSYLNNEDVTMAESVDNIVHGIVKFLELKSNI</sequence>
<accession>U4T7U4</accession>
<proteinExistence type="predicted"/>
<evidence type="ECO:0000313" key="1">
    <source>
        <dbReference type="EMBL" id="ERL56201.1"/>
    </source>
</evidence>
<dbReference type="Pfam" id="PF05159">
    <property type="entry name" value="Capsule_synth"/>
    <property type="match status" value="1"/>
</dbReference>
<dbReference type="PATRIC" id="fig|1354303.4.peg.866"/>
<dbReference type="InterPro" id="IPR043148">
    <property type="entry name" value="TagF_C"/>
</dbReference>